<evidence type="ECO:0000259" key="1">
    <source>
        <dbReference type="Pfam" id="PF20613"/>
    </source>
</evidence>
<dbReference type="GO" id="GO:0008483">
    <property type="term" value="F:transaminase activity"/>
    <property type="evidence" value="ECO:0007669"/>
    <property type="project" value="UniProtKB-KW"/>
</dbReference>
<organism evidence="2 3">
    <name type="scientific">Hymenobacter elongatus</name>
    <dbReference type="NCBI Taxonomy" id="877208"/>
    <lineage>
        <taxon>Bacteria</taxon>
        <taxon>Pseudomonadati</taxon>
        <taxon>Bacteroidota</taxon>
        <taxon>Cytophagia</taxon>
        <taxon>Cytophagales</taxon>
        <taxon>Hymenobacteraceae</taxon>
        <taxon>Hymenobacter</taxon>
    </lineage>
</organism>
<dbReference type="RefSeq" id="WP_135497062.1">
    <property type="nucleotide sequence ID" value="NZ_SRLD01000011.1"/>
</dbReference>
<keyword evidence="2" id="KW-0808">Transferase</keyword>
<evidence type="ECO:0000313" key="3">
    <source>
        <dbReference type="Proteomes" id="UP000297739"/>
    </source>
</evidence>
<accession>A0A4Z0PLY0</accession>
<dbReference type="OrthoDB" id="9786330at2"/>
<proteinExistence type="predicted"/>
<comment type="caution">
    <text evidence="2">The sequence shown here is derived from an EMBL/GenBank/DDBJ whole genome shotgun (WGS) entry which is preliminary data.</text>
</comment>
<dbReference type="InterPro" id="IPR046748">
    <property type="entry name" value="HipA_2"/>
</dbReference>
<feature type="domain" description="HipA-like kinase" evidence="1">
    <location>
        <begin position="18"/>
        <end position="230"/>
    </location>
</feature>
<sequence length="268" mass="29424">MPVRIPQLRTVDVTRYVTPLREGGSLPALVEAEDEFLYVVKFRGAGQGIKALIAELIVGELARALGLRMPELVFCRLDEAFGRSEADEEIQDLLRASTGLNLGLHYLAGAITFDALVTTIEPRLASQIVWLDCLALNVDRTARNTNLLMWHKELWLIDHGAALYVHHAGPGWAAPRPRAFAQVKDHVLLPQASELAAVDAESRALLTPEVLSGIVALVPDEWLLEAVAEQPAATAQEQRTAYVGFLQHRLAASETFVQEAEDARKALI</sequence>
<evidence type="ECO:0000313" key="2">
    <source>
        <dbReference type="EMBL" id="TGE17360.1"/>
    </source>
</evidence>
<dbReference type="Proteomes" id="UP000297739">
    <property type="component" value="Unassembled WGS sequence"/>
</dbReference>
<gene>
    <name evidence="2" type="ORF">E5J99_07280</name>
</gene>
<keyword evidence="2" id="KW-0032">Aminotransferase</keyword>
<dbReference type="AlphaFoldDB" id="A0A4Z0PLY0"/>
<protein>
    <submittedName>
        <fullName evidence="2">Aminotransferase class I and II</fullName>
    </submittedName>
</protein>
<reference evidence="2 3" key="1">
    <citation type="submission" date="2019-04" db="EMBL/GenBank/DDBJ databases">
        <authorList>
            <person name="Feng G."/>
            <person name="Zhang J."/>
            <person name="Zhu H."/>
        </authorList>
    </citation>
    <scope>NUCLEOTIDE SEQUENCE [LARGE SCALE GENOMIC DNA]</scope>
    <source>
        <strain evidence="2 3">JCM 17223</strain>
    </source>
</reference>
<dbReference type="Pfam" id="PF20613">
    <property type="entry name" value="HipA_2"/>
    <property type="match status" value="1"/>
</dbReference>
<name>A0A4Z0PLY0_9BACT</name>
<dbReference type="EMBL" id="SRLD01000011">
    <property type="protein sequence ID" value="TGE17360.1"/>
    <property type="molecule type" value="Genomic_DNA"/>
</dbReference>
<keyword evidence="3" id="KW-1185">Reference proteome</keyword>